<evidence type="ECO:0000256" key="1">
    <source>
        <dbReference type="ARBA" id="ARBA00001031"/>
    </source>
</evidence>
<proteinExistence type="predicted"/>
<evidence type="ECO:0000256" key="2">
    <source>
        <dbReference type="ARBA" id="ARBA00012916"/>
    </source>
</evidence>
<organism evidence="10 11">
    <name type="scientific">Candidatus Beckwithbacteria bacterium GW2011_GWA2_43_10</name>
    <dbReference type="NCBI Taxonomy" id="1618369"/>
    <lineage>
        <taxon>Bacteria</taxon>
        <taxon>Candidatus Beckwithiibacteriota</taxon>
    </lineage>
</organism>
<dbReference type="InterPro" id="IPR047084">
    <property type="entry name" value="GFAT_N"/>
</dbReference>
<accession>A0A0G1C3W7</accession>
<dbReference type="EMBL" id="LCEW01000016">
    <property type="protein sequence ID" value="KKS80109.1"/>
    <property type="molecule type" value="Genomic_DNA"/>
</dbReference>
<protein>
    <recommendedName>
        <fullName evidence="3">Glutamine--fructose-6-phosphate aminotransferase [isomerizing]</fullName>
        <ecNumber evidence="2">2.6.1.16</ecNumber>
    </recommendedName>
</protein>
<dbReference type="SUPFAM" id="SSF56235">
    <property type="entry name" value="N-terminal nucleophile aminohydrolases (Ntn hydrolases)"/>
    <property type="match status" value="1"/>
</dbReference>
<dbReference type="PROSITE" id="PS51464">
    <property type="entry name" value="SIS"/>
    <property type="match status" value="2"/>
</dbReference>
<dbReference type="Pfam" id="PF01380">
    <property type="entry name" value="SIS"/>
    <property type="match status" value="2"/>
</dbReference>
<dbReference type="GO" id="GO:0006047">
    <property type="term" value="P:UDP-N-acetylglucosamine metabolic process"/>
    <property type="evidence" value="ECO:0007669"/>
    <property type="project" value="TreeGrafter"/>
</dbReference>
<dbReference type="GO" id="GO:0004360">
    <property type="term" value="F:glutamine-fructose-6-phosphate transaminase (isomerizing) activity"/>
    <property type="evidence" value="ECO:0007669"/>
    <property type="project" value="UniProtKB-EC"/>
</dbReference>
<evidence type="ECO:0000313" key="11">
    <source>
        <dbReference type="Proteomes" id="UP000034213"/>
    </source>
</evidence>
<dbReference type="InterPro" id="IPR029055">
    <property type="entry name" value="Ntn_hydrolases_N"/>
</dbReference>
<dbReference type="InterPro" id="IPR001347">
    <property type="entry name" value="SIS_dom"/>
</dbReference>
<feature type="domain" description="SIS" evidence="9">
    <location>
        <begin position="270"/>
        <end position="420"/>
    </location>
</feature>
<dbReference type="FunFam" id="3.60.20.10:FF:000006">
    <property type="entry name" value="Glutamine--fructose-6-phosphate aminotransferase [isomerizing]"/>
    <property type="match status" value="1"/>
</dbReference>
<dbReference type="PATRIC" id="fig|1618369.3.peg.287"/>
<keyword evidence="4 10" id="KW-0032">Aminotransferase</keyword>
<evidence type="ECO:0000256" key="4">
    <source>
        <dbReference type="ARBA" id="ARBA00022576"/>
    </source>
</evidence>
<evidence type="ECO:0000256" key="5">
    <source>
        <dbReference type="ARBA" id="ARBA00022679"/>
    </source>
</evidence>
<dbReference type="CDD" id="cd05008">
    <property type="entry name" value="SIS_GlmS_GlmD_1"/>
    <property type="match status" value="1"/>
</dbReference>
<evidence type="ECO:0000256" key="7">
    <source>
        <dbReference type="ARBA" id="ARBA00022962"/>
    </source>
</evidence>
<dbReference type="Gene3D" id="3.60.20.10">
    <property type="entry name" value="Glutamine Phosphoribosylpyrophosphate, subunit 1, domain 1"/>
    <property type="match status" value="1"/>
</dbReference>
<dbReference type="Gene3D" id="3.40.50.10490">
    <property type="entry name" value="Glucose-6-phosphate isomerase like protein, domain 1"/>
    <property type="match status" value="2"/>
</dbReference>
<feature type="domain" description="Glutamine amidotransferase type-2" evidence="8">
    <location>
        <begin position="2"/>
        <end position="213"/>
    </location>
</feature>
<dbReference type="EC" id="2.6.1.16" evidence="2"/>
<evidence type="ECO:0000313" key="10">
    <source>
        <dbReference type="EMBL" id="KKS80109.1"/>
    </source>
</evidence>
<evidence type="ECO:0000259" key="9">
    <source>
        <dbReference type="PROSITE" id="PS51464"/>
    </source>
</evidence>
<reference evidence="10 11" key="1">
    <citation type="journal article" date="2015" name="Nature">
        <title>rRNA introns, odd ribosomes, and small enigmatic genomes across a large radiation of phyla.</title>
        <authorList>
            <person name="Brown C.T."/>
            <person name="Hug L.A."/>
            <person name="Thomas B.C."/>
            <person name="Sharon I."/>
            <person name="Castelle C.J."/>
            <person name="Singh A."/>
            <person name="Wilkins M.J."/>
            <person name="Williams K.H."/>
            <person name="Banfield J.F."/>
        </authorList>
    </citation>
    <scope>NUCLEOTIDE SEQUENCE [LARGE SCALE GENOMIC DNA]</scope>
</reference>
<dbReference type="InterPro" id="IPR035490">
    <property type="entry name" value="GlmS/FrlB_SIS"/>
</dbReference>
<comment type="caution">
    <text evidence="10">The sequence shown here is derived from an EMBL/GenBank/DDBJ whole genome shotgun (WGS) entry which is preliminary data.</text>
</comment>
<dbReference type="InterPro" id="IPR035466">
    <property type="entry name" value="GlmS/AgaS_SIS"/>
</dbReference>
<dbReference type="GO" id="GO:0006487">
    <property type="term" value="P:protein N-linked glycosylation"/>
    <property type="evidence" value="ECO:0007669"/>
    <property type="project" value="TreeGrafter"/>
</dbReference>
<dbReference type="PROSITE" id="PS51278">
    <property type="entry name" value="GATASE_TYPE_2"/>
    <property type="match status" value="1"/>
</dbReference>
<dbReference type="PANTHER" id="PTHR10937:SF0">
    <property type="entry name" value="GLUTAMINE--FRUCTOSE-6-PHOSPHATE TRANSAMINASE (ISOMERIZING)"/>
    <property type="match status" value="1"/>
</dbReference>
<dbReference type="NCBIfam" id="TIGR01135">
    <property type="entry name" value="glmS"/>
    <property type="match status" value="1"/>
</dbReference>
<keyword evidence="6" id="KW-0677">Repeat</keyword>
<dbReference type="InterPro" id="IPR005855">
    <property type="entry name" value="GFAT"/>
</dbReference>
<dbReference type="NCBIfam" id="NF001484">
    <property type="entry name" value="PRK00331.1"/>
    <property type="match status" value="1"/>
</dbReference>
<dbReference type="InterPro" id="IPR017932">
    <property type="entry name" value="GATase_2_dom"/>
</dbReference>
<comment type="catalytic activity">
    <reaction evidence="1">
        <text>D-fructose 6-phosphate + L-glutamine = D-glucosamine 6-phosphate + L-glutamate</text>
        <dbReference type="Rhea" id="RHEA:13237"/>
        <dbReference type="ChEBI" id="CHEBI:29985"/>
        <dbReference type="ChEBI" id="CHEBI:58359"/>
        <dbReference type="ChEBI" id="CHEBI:58725"/>
        <dbReference type="ChEBI" id="CHEBI:61527"/>
        <dbReference type="EC" id="2.6.1.16"/>
    </reaction>
</comment>
<evidence type="ECO:0000259" key="8">
    <source>
        <dbReference type="PROSITE" id="PS51278"/>
    </source>
</evidence>
<sequence length="569" mass="62466">MCGIFGVVGTTDKAAEVVMAGLKKLEYRGYDSWGITVKQHKKLVRERHVGKIGTAQTRLPASNIGLGHTRWATHGGVTVGNAHPHLDCTQTLCLVHNGIVENFRPLKEKLLHQHRFLSETDTEVTLHLIEEQVKYLSLLQAVKKAFQQISGMNALIVLSAKDNQLVAVKNGSPLIIGLGKDNNYISSDIWALLNHTNQMIFLEDNQIAQITGKQVKLFSVKSEKAIKPKIITLDWQAEQSRLGKFHHYMEKEIFDQPEVLTNLASQDFTAIKKLIKPSRKTYFLGCGTAYYAALFAEYCFRFHGFEAEAVMASEYQKIAPLVKQNQLLIVLSQSGETIDIINSVKELTKKKIPTVALTNLLGSSLYRLANYKILLGAGQEVAVASTKAFTAKLAVILKLVGFDSGLIKAAAAMTFDRGKIRTLSQAIKDCEHIFIIGRGISFPIALEAALKIKEVSYIHAEAYAAGELKHGPIALIDKGTPAMVIAPNDETLTDMISSAHEIKARGGLIIGISPQDNPVFDIHLQVPDLKQATAIPITVVAQLLAYDLAIARGLNPDKPRNLAKSVTVK</sequence>
<dbReference type="InterPro" id="IPR046348">
    <property type="entry name" value="SIS_dom_sf"/>
</dbReference>
<gene>
    <name evidence="10" type="ORF">UV54_C0016G0024</name>
</gene>
<name>A0A0G1C3W7_9BACT</name>
<dbReference type="GO" id="GO:0097367">
    <property type="term" value="F:carbohydrate derivative binding"/>
    <property type="evidence" value="ECO:0007669"/>
    <property type="project" value="InterPro"/>
</dbReference>
<evidence type="ECO:0000256" key="6">
    <source>
        <dbReference type="ARBA" id="ARBA00022737"/>
    </source>
</evidence>
<dbReference type="AlphaFoldDB" id="A0A0G1C3W7"/>
<dbReference type="SUPFAM" id="SSF53697">
    <property type="entry name" value="SIS domain"/>
    <property type="match status" value="1"/>
</dbReference>
<evidence type="ECO:0000256" key="3">
    <source>
        <dbReference type="ARBA" id="ARBA00016090"/>
    </source>
</evidence>
<feature type="domain" description="SIS" evidence="9">
    <location>
        <begin position="423"/>
        <end position="559"/>
    </location>
</feature>
<dbReference type="CDD" id="cd00714">
    <property type="entry name" value="GFAT"/>
    <property type="match status" value="1"/>
</dbReference>
<dbReference type="Proteomes" id="UP000034213">
    <property type="component" value="Unassembled WGS sequence"/>
</dbReference>
<dbReference type="Pfam" id="PF13522">
    <property type="entry name" value="GATase_6"/>
    <property type="match status" value="1"/>
</dbReference>
<dbReference type="CDD" id="cd05009">
    <property type="entry name" value="SIS_GlmS_GlmD_2"/>
    <property type="match status" value="1"/>
</dbReference>
<dbReference type="PANTHER" id="PTHR10937">
    <property type="entry name" value="GLUCOSAMINE--FRUCTOSE-6-PHOSPHATE AMINOTRANSFERASE, ISOMERIZING"/>
    <property type="match status" value="1"/>
</dbReference>
<keyword evidence="7" id="KW-0315">Glutamine amidotransferase</keyword>
<dbReference type="STRING" id="1618369.UV54_C0016G0024"/>
<keyword evidence="5 10" id="KW-0808">Transferase</keyword>
<dbReference type="GO" id="GO:0006002">
    <property type="term" value="P:fructose 6-phosphate metabolic process"/>
    <property type="evidence" value="ECO:0007669"/>
    <property type="project" value="TreeGrafter"/>
</dbReference>